<evidence type="ECO:0008006" key="4">
    <source>
        <dbReference type="Google" id="ProtNLM"/>
    </source>
</evidence>
<proteinExistence type="predicted"/>
<feature type="signal peptide" evidence="1">
    <location>
        <begin position="1"/>
        <end position="15"/>
    </location>
</feature>
<reference evidence="2 3" key="1">
    <citation type="journal article" date="2023" name="bioRxiv">
        <title>High-quality genome assemblies of four members of thePodospora anserinaspecies complex.</title>
        <authorList>
            <person name="Ament-Velasquez S.L."/>
            <person name="Vogan A.A."/>
            <person name="Wallerman O."/>
            <person name="Hartmann F."/>
            <person name="Gautier V."/>
            <person name="Silar P."/>
            <person name="Giraud T."/>
            <person name="Johannesson H."/>
        </authorList>
    </citation>
    <scope>NUCLEOTIDE SEQUENCE [LARGE SCALE GENOMIC DNA]</scope>
    <source>
        <strain evidence="2 3">CBS 112042</strain>
    </source>
</reference>
<evidence type="ECO:0000256" key="1">
    <source>
        <dbReference type="SAM" id="SignalP"/>
    </source>
</evidence>
<dbReference type="GeneID" id="87897696"/>
<gene>
    <name evidence="2" type="ORF">QC761_310820</name>
</gene>
<keyword evidence="3" id="KW-1185">Reference proteome</keyword>
<keyword evidence="1" id="KW-0732">Signal</keyword>
<dbReference type="Proteomes" id="UP001322138">
    <property type="component" value="Unassembled WGS sequence"/>
</dbReference>
<feature type="chain" id="PRO_5045711847" description="Ecp2 effector protein domain-containing protein" evidence="1">
    <location>
        <begin position="16"/>
        <end position="152"/>
    </location>
</feature>
<dbReference type="RefSeq" id="XP_062734117.1">
    <property type="nucleotide sequence ID" value="XM_062878214.1"/>
</dbReference>
<evidence type="ECO:0000313" key="2">
    <source>
        <dbReference type="EMBL" id="KAK4645141.1"/>
    </source>
</evidence>
<protein>
    <recommendedName>
        <fullName evidence="4">Ecp2 effector protein domain-containing protein</fullName>
    </recommendedName>
</protein>
<name>A0ABR0FN37_9PEZI</name>
<comment type="caution">
    <text evidence="2">The sequence shown here is derived from an EMBL/GenBank/DDBJ whole genome shotgun (WGS) entry which is preliminary data.</text>
</comment>
<organism evidence="2 3">
    <name type="scientific">Podospora bellae-mahoneyi</name>
    <dbReference type="NCBI Taxonomy" id="2093777"/>
    <lineage>
        <taxon>Eukaryota</taxon>
        <taxon>Fungi</taxon>
        <taxon>Dikarya</taxon>
        <taxon>Ascomycota</taxon>
        <taxon>Pezizomycotina</taxon>
        <taxon>Sordariomycetes</taxon>
        <taxon>Sordariomycetidae</taxon>
        <taxon>Sordariales</taxon>
        <taxon>Podosporaceae</taxon>
        <taxon>Podospora</taxon>
    </lineage>
</organism>
<evidence type="ECO:0000313" key="3">
    <source>
        <dbReference type="Proteomes" id="UP001322138"/>
    </source>
</evidence>
<sequence>MQLITFLSLAATATAAASSHLTKRCSPMYDPELALGYLPPAPCWQTFDPTCQPQLKNPMTLIANYKMAVIHELSSSCVGEIEEELAREAAGRKNNNWTRTQGNLHLIGDGTLVISNMSDAAVARYAGLRYSGVGPSGPSGIRTIPVPTATTI</sequence>
<dbReference type="EMBL" id="JAFFGZ010000005">
    <property type="protein sequence ID" value="KAK4645141.1"/>
    <property type="molecule type" value="Genomic_DNA"/>
</dbReference>
<accession>A0ABR0FN37</accession>